<dbReference type="GO" id="GO:0046983">
    <property type="term" value="F:protein dimerization activity"/>
    <property type="evidence" value="ECO:0007669"/>
    <property type="project" value="InterPro"/>
</dbReference>
<gene>
    <name evidence="1" type="ORF">H0266_02030</name>
</gene>
<name>A0A838CNN5_9BACI</name>
<keyword evidence="2" id="KW-1185">Reference proteome</keyword>
<sequence length="39" mass="4783">MYEAYNQSLHYERVLKISEHLDELLNKLEELKNRHDDPV</sequence>
<dbReference type="InterPro" id="IPR036638">
    <property type="entry name" value="HLH_DNA-bd_sf"/>
</dbReference>
<dbReference type="InterPro" id="IPR018540">
    <property type="entry name" value="Spo0E-like"/>
</dbReference>
<dbReference type="AlphaFoldDB" id="A0A838CNN5"/>
<dbReference type="RefSeq" id="WP_181470713.1">
    <property type="nucleotide sequence ID" value="NZ_JACEFG010000001.1"/>
</dbReference>
<organism evidence="1 2">
    <name type="scientific">Halobacillus locisalis</name>
    <dbReference type="NCBI Taxonomy" id="220753"/>
    <lineage>
        <taxon>Bacteria</taxon>
        <taxon>Bacillati</taxon>
        <taxon>Bacillota</taxon>
        <taxon>Bacilli</taxon>
        <taxon>Bacillales</taxon>
        <taxon>Bacillaceae</taxon>
        <taxon>Halobacillus</taxon>
    </lineage>
</organism>
<accession>A0A838CNN5</accession>
<evidence type="ECO:0000313" key="2">
    <source>
        <dbReference type="Proteomes" id="UP000571017"/>
    </source>
</evidence>
<dbReference type="GO" id="GO:0043937">
    <property type="term" value="P:regulation of sporulation"/>
    <property type="evidence" value="ECO:0007669"/>
    <property type="project" value="InterPro"/>
</dbReference>
<dbReference type="EMBL" id="JACEFG010000001">
    <property type="protein sequence ID" value="MBA2173667.1"/>
    <property type="molecule type" value="Genomic_DNA"/>
</dbReference>
<protein>
    <submittedName>
        <fullName evidence="1">Spo0E family sporulation regulatory protein-aspartic acid phosphatase</fullName>
    </submittedName>
</protein>
<proteinExistence type="predicted"/>
<dbReference type="Gene3D" id="4.10.280.10">
    <property type="entry name" value="Helix-loop-helix DNA-binding domain"/>
    <property type="match status" value="1"/>
</dbReference>
<comment type="caution">
    <text evidence="1">The sequence shown here is derived from an EMBL/GenBank/DDBJ whole genome shotgun (WGS) entry which is preliminary data.</text>
</comment>
<dbReference type="Pfam" id="PF09388">
    <property type="entry name" value="SpoOE-like"/>
    <property type="match status" value="1"/>
</dbReference>
<evidence type="ECO:0000313" key="1">
    <source>
        <dbReference type="EMBL" id="MBA2173667.1"/>
    </source>
</evidence>
<reference evidence="1 2" key="1">
    <citation type="journal article" date="2004" name="Extremophiles">
        <title>Halobacillus locisalis sp. nov., a halophilic bacterium isolated from a marine solar saltern of the Yellow Sea in Korea.</title>
        <authorList>
            <person name="Yoon J.H."/>
            <person name="Kang K.H."/>
            <person name="Oh T.K."/>
            <person name="Park Y.H."/>
        </authorList>
    </citation>
    <scope>NUCLEOTIDE SEQUENCE [LARGE SCALE GENOMIC DNA]</scope>
    <source>
        <strain evidence="1 2">KCTC 3788</strain>
    </source>
</reference>
<dbReference type="Proteomes" id="UP000571017">
    <property type="component" value="Unassembled WGS sequence"/>
</dbReference>